<evidence type="ECO:0000256" key="1">
    <source>
        <dbReference type="ARBA" id="ARBA00022490"/>
    </source>
</evidence>
<evidence type="ECO:0000313" key="9">
    <source>
        <dbReference type="Proteomes" id="UP001180973"/>
    </source>
</evidence>
<dbReference type="Pfam" id="PF01782">
    <property type="entry name" value="RimM"/>
    <property type="match status" value="2"/>
</dbReference>
<comment type="subcellular location">
    <subcellularLocation>
        <location evidence="5">Cytoplasm</location>
    </subcellularLocation>
</comment>
<dbReference type="HAMAP" id="MF_00014">
    <property type="entry name" value="Ribosome_mat_RimM"/>
    <property type="match status" value="1"/>
</dbReference>
<comment type="function">
    <text evidence="5">An accessory protein needed during the final step in the assembly of 30S ribosomal subunit, possibly for assembly of the head region. Essential for efficient processing of 16S rRNA. May be needed both before and after RbfA during the maturation of 16S rRNA. It has affinity for free ribosomal 30S subunits but not for 70S ribosomes.</text>
</comment>
<keyword evidence="9" id="KW-1185">Reference proteome</keyword>
<comment type="subunit">
    <text evidence="5">Binds ribosomal protein uS19.</text>
</comment>
<feature type="domain" description="RimM N-terminal" evidence="6">
    <location>
        <begin position="3"/>
        <end position="37"/>
    </location>
</feature>
<evidence type="ECO:0000256" key="4">
    <source>
        <dbReference type="ARBA" id="ARBA00023186"/>
    </source>
</evidence>
<dbReference type="InterPro" id="IPR011033">
    <property type="entry name" value="PRC_barrel-like_sf"/>
</dbReference>
<gene>
    <name evidence="5 8" type="primary">rimM</name>
    <name evidence="8" type="ORF">RM555_07005</name>
</gene>
<dbReference type="Proteomes" id="UP001180973">
    <property type="component" value="Unassembled WGS sequence"/>
</dbReference>
<evidence type="ECO:0000313" key="8">
    <source>
        <dbReference type="EMBL" id="MDT0528737.1"/>
    </source>
</evidence>
<dbReference type="InterPro" id="IPR009000">
    <property type="entry name" value="Transl_B-barrel_sf"/>
</dbReference>
<evidence type="ECO:0000259" key="7">
    <source>
        <dbReference type="Pfam" id="PF24986"/>
    </source>
</evidence>
<accession>A0ABU2WS43</accession>
<comment type="domain">
    <text evidence="5">The PRC barrel domain binds ribosomal protein uS19.</text>
</comment>
<dbReference type="PANTHER" id="PTHR33692:SF1">
    <property type="entry name" value="RIBOSOME MATURATION FACTOR RIMM"/>
    <property type="match status" value="1"/>
</dbReference>
<keyword evidence="4 5" id="KW-0143">Chaperone</keyword>
<keyword evidence="2 5" id="KW-0690">Ribosome biogenesis</keyword>
<evidence type="ECO:0000256" key="3">
    <source>
        <dbReference type="ARBA" id="ARBA00022552"/>
    </source>
</evidence>
<dbReference type="InterPro" id="IPR036976">
    <property type="entry name" value="RimM_N_sf"/>
</dbReference>
<dbReference type="Gene3D" id="2.30.30.240">
    <property type="entry name" value="PRC-barrel domain"/>
    <property type="match status" value="1"/>
</dbReference>
<dbReference type="Pfam" id="PF24986">
    <property type="entry name" value="PRC_RimM"/>
    <property type="match status" value="1"/>
</dbReference>
<proteinExistence type="inferred from homology"/>
<comment type="caution">
    <text evidence="8">The sequence shown here is derived from an EMBL/GenBank/DDBJ whole genome shotgun (WGS) entry which is preliminary data.</text>
</comment>
<evidence type="ECO:0000256" key="5">
    <source>
        <dbReference type="HAMAP-Rule" id="MF_00014"/>
    </source>
</evidence>
<dbReference type="SUPFAM" id="SSF50447">
    <property type="entry name" value="Translation proteins"/>
    <property type="match status" value="2"/>
</dbReference>
<feature type="domain" description="Ribosome maturation factor RimM PRC barrel" evidence="7">
    <location>
        <begin position="142"/>
        <end position="209"/>
    </location>
</feature>
<evidence type="ECO:0000256" key="2">
    <source>
        <dbReference type="ARBA" id="ARBA00022517"/>
    </source>
</evidence>
<evidence type="ECO:0000259" key="6">
    <source>
        <dbReference type="Pfam" id="PF01782"/>
    </source>
</evidence>
<organism evidence="8 9">
    <name type="scientific">Micromonospora reichwaldensis</name>
    <dbReference type="NCBI Taxonomy" id="3075516"/>
    <lineage>
        <taxon>Bacteria</taxon>
        <taxon>Bacillati</taxon>
        <taxon>Actinomycetota</taxon>
        <taxon>Actinomycetes</taxon>
        <taxon>Micromonosporales</taxon>
        <taxon>Micromonosporaceae</taxon>
        <taxon>Micromonospora</taxon>
    </lineage>
</organism>
<dbReference type="InterPro" id="IPR011961">
    <property type="entry name" value="RimM"/>
</dbReference>
<dbReference type="InterPro" id="IPR002676">
    <property type="entry name" value="RimM_N"/>
</dbReference>
<protein>
    <recommendedName>
        <fullName evidence="5">Ribosome maturation factor RimM</fullName>
    </recommendedName>
</protein>
<dbReference type="InterPro" id="IPR056792">
    <property type="entry name" value="PRC_RimM"/>
</dbReference>
<keyword evidence="3 5" id="KW-0698">rRNA processing</keyword>
<keyword evidence="1 5" id="KW-0963">Cytoplasm</keyword>
<dbReference type="RefSeq" id="WP_311411034.1">
    <property type="nucleotide sequence ID" value="NZ_JAVRFL010000006.1"/>
</dbReference>
<name>A0ABU2WS43_9ACTN</name>
<feature type="domain" description="RimM N-terminal" evidence="6">
    <location>
        <begin position="88"/>
        <end position="128"/>
    </location>
</feature>
<dbReference type="EMBL" id="JAVRFL010000006">
    <property type="protein sequence ID" value="MDT0528737.1"/>
    <property type="molecule type" value="Genomic_DNA"/>
</dbReference>
<dbReference type="Gene3D" id="2.40.30.60">
    <property type="entry name" value="RimM"/>
    <property type="match status" value="1"/>
</dbReference>
<sequence>MLVVGRVGKPHGIRGEVTVEVRTDEPEARFAPGMVLRTMPGATPPAVPSSRVLSTMPGVTPQARHTEPVAPQPSPAAPAQGVAFRVPAELVVESARWHQGRMLVAFEGIGDRDVAEALRGTLVAVDSAEVAPPEDPEEFHDHQLVGLAVVTPAGDRLGEVARIDHAPSSDLLVLRRPEGGTALIPFVKAIVPEVDLAGGRVVVDPPAGLLDL</sequence>
<reference evidence="8" key="1">
    <citation type="submission" date="2023-09" db="EMBL/GenBank/DDBJ databases">
        <title>30 novel species of actinomycetes from the DSMZ collection.</title>
        <authorList>
            <person name="Nouioui I."/>
        </authorList>
    </citation>
    <scope>NUCLEOTIDE SEQUENCE</scope>
    <source>
        <strain evidence="8">DSM 115977</strain>
    </source>
</reference>
<dbReference type="PANTHER" id="PTHR33692">
    <property type="entry name" value="RIBOSOME MATURATION FACTOR RIMM"/>
    <property type="match status" value="1"/>
</dbReference>
<comment type="similarity">
    <text evidence="5">Belongs to the RimM family.</text>
</comment>
<dbReference type="NCBIfam" id="TIGR02273">
    <property type="entry name" value="16S_RimM"/>
    <property type="match status" value="1"/>
</dbReference>
<dbReference type="SUPFAM" id="SSF50346">
    <property type="entry name" value="PRC-barrel domain"/>
    <property type="match status" value="1"/>
</dbReference>